<feature type="non-terminal residue" evidence="1">
    <location>
        <position position="1"/>
    </location>
</feature>
<name>A0A382ZBW8_9ZZZZ</name>
<dbReference type="EMBL" id="UINC01182506">
    <property type="protein sequence ID" value="SVD92760.1"/>
    <property type="molecule type" value="Genomic_DNA"/>
</dbReference>
<accession>A0A382ZBW8</accession>
<reference evidence="1" key="1">
    <citation type="submission" date="2018-05" db="EMBL/GenBank/DDBJ databases">
        <authorList>
            <person name="Lanie J.A."/>
            <person name="Ng W.-L."/>
            <person name="Kazmierczak K.M."/>
            <person name="Andrzejewski T.M."/>
            <person name="Davidsen T.M."/>
            <person name="Wayne K.J."/>
            <person name="Tettelin H."/>
            <person name="Glass J.I."/>
            <person name="Rusch D."/>
            <person name="Podicherti R."/>
            <person name="Tsui H.-C.T."/>
            <person name="Winkler M.E."/>
        </authorList>
    </citation>
    <scope>NUCLEOTIDE SEQUENCE</scope>
</reference>
<evidence type="ECO:0000313" key="1">
    <source>
        <dbReference type="EMBL" id="SVD92760.1"/>
    </source>
</evidence>
<feature type="non-terminal residue" evidence="1">
    <location>
        <position position="118"/>
    </location>
</feature>
<protein>
    <recommendedName>
        <fullName evidence="2">WYL domain-containing protein</fullName>
    </recommendedName>
</protein>
<evidence type="ECO:0008006" key="2">
    <source>
        <dbReference type="Google" id="ProtNLM"/>
    </source>
</evidence>
<organism evidence="1">
    <name type="scientific">marine metagenome</name>
    <dbReference type="NCBI Taxonomy" id="408172"/>
    <lineage>
        <taxon>unclassified sequences</taxon>
        <taxon>metagenomes</taxon>
        <taxon>ecological metagenomes</taxon>
    </lineage>
</organism>
<dbReference type="AlphaFoldDB" id="A0A382ZBW8"/>
<gene>
    <name evidence="1" type="ORF">METZ01_LOCUS445614</name>
</gene>
<sequence>VAGMVKLERLLNLFTVLMQATRPLTRDEIRATLPEGAYSTDEVAFLRTFDRDKNDLRDLGVDLLMASAPNEYPPKDGYRIDREAYGVVVPVLDAEESTSLALATAIVRIDPNFPGVPM</sequence>
<proteinExistence type="predicted"/>